<dbReference type="EMBL" id="KE525303">
    <property type="protein sequence ID" value="KFB45428.1"/>
    <property type="molecule type" value="Genomic_DNA"/>
</dbReference>
<sequence>MLLRGKEEWRKMVLQQFLQTGKVILNAALRQTIQRTFPELPLPEGDGRRLQALMLLLEAKSDQKFIANYEQEANDEPFKVTETKTLLTAAITHGKEQAVRKLLTNERNTEEREMLLAHGLDVCCKYGADRILECLLGEIPENDVKVINTYPLLSLLTKQINGNSDKRQCGFFKCMQTLLEDPRIEVNKPDSQQLTALHYAVKFRLEHVQELLLTNGAYLGGEDLFGRPLICDLNPYLLMQQLNQCVTDNGIPADDKDYKIKLNFRNFQSPTHTDEMVPIVRLAQSSEGRKLLDHPVIASILLIKWLRISLFFYLNLFLCAMFFFSFMAFMVLCYAKENYYQAIWLFLIPTVVGLAYITIRELAQFVLNTSDYFKSAENCIELMLIVSSTTAIVLHFTTGGDQIRKFAEVCAILLSAVEFTVLLATIPRLSYSTHMVMLKTVAKNFIHCLSLYSMILVGFGISFYTLFREPNGNGGANRNNNATDPEESNPFNEFGMLSMALLKTTVMMTGEYDTADLRLEQAWEHYVLFGLFLFFVPIVLYNLMNGLAVNDAATCQTKKELIIFKQKVAAINRYEGTLKGFKLMRAM</sequence>
<dbReference type="InterPro" id="IPR005821">
    <property type="entry name" value="Ion_trans_dom"/>
</dbReference>
<evidence type="ECO:0000256" key="10">
    <source>
        <dbReference type="SAM" id="Phobius"/>
    </source>
</evidence>
<reference evidence="13" key="2">
    <citation type="submission" date="2020-05" db="UniProtKB">
        <authorList>
            <consortium name="EnsemblMetazoa"/>
        </authorList>
    </citation>
    <scope>IDENTIFICATION</scope>
</reference>
<dbReference type="PANTHER" id="PTHR47143:SF4">
    <property type="entry name" value="TRANSIENT RECEPTOR POTENTIAL CATION CHANNEL PROTEIN PAINLESS"/>
    <property type="match status" value="1"/>
</dbReference>
<feature type="transmembrane region" description="Helical" evidence="10">
    <location>
        <begin position="380"/>
        <end position="400"/>
    </location>
</feature>
<proteinExistence type="predicted"/>
<feature type="transmembrane region" description="Helical" evidence="10">
    <location>
        <begin position="406"/>
        <end position="424"/>
    </location>
</feature>
<organism evidence="12">
    <name type="scientific">Anopheles sinensis</name>
    <name type="common">Mosquito</name>
    <dbReference type="NCBI Taxonomy" id="74873"/>
    <lineage>
        <taxon>Eukaryota</taxon>
        <taxon>Metazoa</taxon>
        <taxon>Ecdysozoa</taxon>
        <taxon>Arthropoda</taxon>
        <taxon>Hexapoda</taxon>
        <taxon>Insecta</taxon>
        <taxon>Pterygota</taxon>
        <taxon>Neoptera</taxon>
        <taxon>Endopterygota</taxon>
        <taxon>Diptera</taxon>
        <taxon>Nematocera</taxon>
        <taxon>Culicoidea</taxon>
        <taxon>Culicidae</taxon>
        <taxon>Anophelinae</taxon>
        <taxon>Anopheles</taxon>
    </lineage>
</organism>
<dbReference type="InterPro" id="IPR036770">
    <property type="entry name" value="Ankyrin_rpt-contain_sf"/>
</dbReference>
<dbReference type="Pfam" id="PF00520">
    <property type="entry name" value="Ion_trans"/>
    <property type="match status" value="1"/>
</dbReference>
<evidence type="ECO:0000256" key="4">
    <source>
        <dbReference type="ARBA" id="ARBA00022737"/>
    </source>
</evidence>
<dbReference type="Gene3D" id="1.25.40.20">
    <property type="entry name" value="Ankyrin repeat-containing domain"/>
    <property type="match status" value="1"/>
</dbReference>
<dbReference type="GO" id="GO:0005216">
    <property type="term" value="F:monoatomic ion channel activity"/>
    <property type="evidence" value="ECO:0007669"/>
    <property type="project" value="InterPro"/>
</dbReference>
<protein>
    <submittedName>
        <fullName evidence="12">AGAP013463-PA-like protein</fullName>
    </submittedName>
</protein>
<dbReference type="OMA" id="NTEEREM"/>
<name>A0A084W5D4_ANOSI</name>
<evidence type="ECO:0000256" key="1">
    <source>
        <dbReference type="ARBA" id="ARBA00004141"/>
    </source>
</evidence>
<dbReference type="Proteomes" id="UP000030765">
    <property type="component" value="Unassembled WGS sequence"/>
</dbReference>
<accession>A0A084W5D4</accession>
<evidence type="ECO:0000256" key="7">
    <source>
        <dbReference type="ARBA" id="ARBA00023065"/>
    </source>
</evidence>
<evidence type="ECO:0000313" key="12">
    <source>
        <dbReference type="EMBL" id="KFB45428.1"/>
    </source>
</evidence>
<keyword evidence="14" id="KW-1185">Reference proteome</keyword>
<keyword evidence="9" id="KW-0407">Ion channel</keyword>
<dbReference type="OrthoDB" id="7784786at2759"/>
<evidence type="ECO:0000313" key="14">
    <source>
        <dbReference type="Proteomes" id="UP000030765"/>
    </source>
</evidence>
<keyword evidence="4" id="KW-0677">Repeat</keyword>
<feature type="transmembrane region" description="Helical" evidence="10">
    <location>
        <begin position="526"/>
        <end position="544"/>
    </location>
</feature>
<keyword evidence="7" id="KW-0406">Ion transport</keyword>
<dbReference type="VEuPathDB" id="VectorBase:ASIS007596"/>
<keyword evidence="8 10" id="KW-0472">Membrane</keyword>
<keyword evidence="5 10" id="KW-1133">Transmembrane helix</keyword>
<dbReference type="InterPro" id="IPR052076">
    <property type="entry name" value="TRP_cation_channel"/>
</dbReference>
<evidence type="ECO:0000259" key="11">
    <source>
        <dbReference type="Pfam" id="PF00520"/>
    </source>
</evidence>
<feature type="transmembrane region" description="Helical" evidence="10">
    <location>
        <begin position="310"/>
        <end position="332"/>
    </location>
</feature>
<keyword evidence="3 10" id="KW-0812">Transmembrane</keyword>
<dbReference type="VEuPathDB" id="VectorBase:ASIC013360"/>
<dbReference type="GO" id="GO:1902495">
    <property type="term" value="C:transmembrane transporter complex"/>
    <property type="evidence" value="ECO:0007669"/>
    <property type="project" value="TreeGrafter"/>
</dbReference>
<evidence type="ECO:0000256" key="3">
    <source>
        <dbReference type="ARBA" id="ARBA00022692"/>
    </source>
</evidence>
<evidence type="ECO:0000256" key="8">
    <source>
        <dbReference type="ARBA" id="ARBA00023136"/>
    </source>
</evidence>
<dbReference type="EMBL" id="ATLV01020587">
    <property type="status" value="NOT_ANNOTATED_CDS"/>
    <property type="molecule type" value="Genomic_DNA"/>
</dbReference>
<dbReference type="EMBL" id="ATLV01020586">
    <property type="status" value="NOT_ANNOTATED_CDS"/>
    <property type="molecule type" value="Genomic_DNA"/>
</dbReference>
<evidence type="ECO:0000256" key="9">
    <source>
        <dbReference type="ARBA" id="ARBA00023303"/>
    </source>
</evidence>
<feature type="transmembrane region" description="Helical" evidence="10">
    <location>
        <begin position="445"/>
        <end position="467"/>
    </location>
</feature>
<dbReference type="PANTHER" id="PTHR47143">
    <property type="entry name" value="TRANSIENT RECEPTOR POTENTIAL CATION CHANNEL PROTEIN PAINLESS"/>
    <property type="match status" value="1"/>
</dbReference>
<dbReference type="EnsemblMetazoa" id="ASIC013360-RA">
    <property type="protein sequence ID" value="ASIC013360-PA"/>
    <property type="gene ID" value="ASIC013360"/>
</dbReference>
<comment type="subcellular location">
    <subcellularLocation>
        <location evidence="1">Membrane</location>
        <topology evidence="1">Multi-pass membrane protein</topology>
    </subcellularLocation>
</comment>
<dbReference type="SUPFAM" id="SSF48403">
    <property type="entry name" value="Ankyrin repeat"/>
    <property type="match status" value="1"/>
</dbReference>
<evidence type="ECO:0000256" key="6">
    <source>
        <dbReference type="ARBA" id="ARBA00023043"/>
    </source>
</evidence>
<dbReference type="STRING" id="74873.A0A084W5D4"/>
<dbReference type="AlphaFoldDB" id="A0A084W5D4"/>
<feature type="domain" description="Ion transport" evidence="11">
    <location>
        <begin position="317"/>
        <end position="558"/>
    </location>
</feature>
<evidence type="ECO:0000256" key="2">
    <source>
        <dbReference type="ARBA" id="ARBA00022448"/>
    </source>
</evidence>
<evidence type="ECO:0000256" key="5">
    <source>
        <dbReference type="ARBA" id="ARBA00022989"/>
    </source>
</evidence>
<reference evidence="12 14" key="1">
    <citation type="journal article" date="2014" name="BMC Genomics">
        <title>Genome sequence of Anopheles sinensis provides insight into genetics basis of mosquito competence for malaria parasites.</title>
        <authorList>
            <person name="Zhou D."/>
            <person name="Zhang D."/>
            <person name="Ding G."/>
            <person name="Shi L."/>
            <person name="Hou Q."/>
            <person name="Ye Y."/>
            <person name="Xu Y."/>
            <person name="Zhou H."/>
            <person name="Xiong C."/>
            <person name="Li S."/>
            <person name="Yu J."/>
            <person name="Hong S."/>
            <person name="Yu X."/>
            <person name="Zou P."/>
            <person name="Chen C."/>
            <person name="Chang X."/>
            <person name="Wang W."/>
            <person name="Lv Y."/>
            <person name="Sun Y."/>
            <person name="Ma L."/>
            <person name="Shen B."/>
            <person name="Zhu C."/>
        </authorList>
    </citation>
    <scope>NUCLEOTIDE SEQUENCE [LARGE SCALE GENOMIC DNA]</scope>
</reference>
<dbReference type="EMBL" id="ATLV01020588">
    <property type="status" value="NOT_ANNOTATED_CDS"/>
    <property type="molecule type" value="Genomic_DNA"/>
</dbReference>
<evidence type="ECO:0000313" key="13">
    <source>
        <dbReference type="EnsemblMetazoa" id="ASIC013360-PA"/>
    </source>
</evidence>
<keyword evidence="6" id="KW-0040">ANK repeat</keyword>
<feature type="transmembrane region" description="Helical" evidence="10">
    <location>
        <begin position="338"/>
        <end position="359"/>
    </location>
</feature>
<keyword evidence="2" id="KW-0813">Transport</keyword>
<gene>
    <name evidence="12" type="ORF">ZHAS_00013360</name>
</gene>